<comment type="caution">
    <text evidence="1">The sequence shown here is derived from an EMBL/GenBank/DDBJ whole genome shotgun (WGS) entry which is preliminary data.</text>
</comment>
<protein>
    <submittedName>
        <fullName evidence="1">Uncharacterized protein</fullName>
    </submittedName>
</protein>
<accession>A0ACB7S8E8</accession>
<keyword evidence="2" id="KW-1185">Reference proteome</keyword>
<gene>
    <name evidence="1" type="ORF">HPB50_022409</name>
</gene>
<evidence type="ECO:0000313" key="1">
    <source>
        <dbReference type="EMBL" id="KAH6931138.1"/>
    </source>
</evidence>
<proteinExistence type="predicted"/>
<reference evidence="1" key="1">
    <citation type="submission" date="2020-05" db="EMBL/GenBank/DDBJ databases">
        <title>Large-scale comparative analyses of tick genomes elucidate their genetic diversity and vector capacities.</title>
        <authorList>
            <person name="Jia N."/>
            <person name="Wang J."/>
            <person name="Shi W."/>
            <person name="Du L."/>
            <person name="Sun Y."/>
            <person name="Zhan W."/>
            <person name="Jiang J."/>
            <person name="Wang Q."/>
            <person name="Zhang B."/>
            <person name="Ji P."/>
            <person name="Sakyi L.B."/>
            <person name="Cui X."/>
            <person name="Yuan T."/>
            <person name="Jiang B."/>
            <person name="Yang W."/>
            <person name="Lam T.T.-Y."/>
            <person name="Chang Q."/>
            <person name="Ding S."/>
            <person name="Wang X."/>
            <person name="Zhu J."/>
            <person name="Ruan X."/>
            <person name="Zhao L."/>
            <person name="Wei J."/>
            <person name="Que T."/>
            <person name="Du C."/>
            <person name="Cheng J."/>
            <person name="Dai P."/>
            <person name="Han X."/>
            <person name="Huang E."/>
            <person name="Gao Y."/>
            <person name="Liu J."/>
            <person name="Shao H."/>
            <person name="Ye R."/>
            <person name="Li L."/>
            <person name="Wei W."/>
            <person name="Wang X."/>
            <person name="Wang C."/>
            <person name="Yang T."/>
            <person name="Huo Q."/>
            <person name="Li W."/>
            <person name="Guo W."/>
            <person name="Chen H."/>
            <person name="Zhou L."/>
            <person name="Ni X."/>
            <person name="Tian J."/>
            <person name="Zhou Y."/>
            <person name="Sheng Y."/>
            <person name="Liu T."/>
            <person name="Pan Y."/>
            <person name="Xia L."/>
            <person name="Li J."/>
            <person name="Zhao F."/>
            <person name="Cao W."/>
        </authorList>
    </citation>
    <scope>NUCLEOTIDE SEQUENCE</scope>
    <source>
        <strain evidence="1">Hyas-2018</strain>
    </source>
</reference>
<evidence type="ECO:0000313" key="2">
    <source>
        <dbReference type="Proteomes" id="UP000821845"/>
    </source>
</evidence>
<sequence length="202" mass="22286">MAGAPTGRINDVGKALSEKAPTSIKEVVKVISELATKLDAFAVDIKLQVGSIEGSNSEIKGEVGKMREYLEFMNVAFEGFKNDIANFRRELTEVKTQNKEIVKQNQEMSRQLADAEKEIIELQQHGRNMNVEIMGLPRTADENLKATVGIMATCLGIELSDGDVDVAHRVPSRDKDKSNVVGTDELHPRRDLLLSLDGHLES</sequence>
<name>A0ACB7S8E8_HYAAI</name>
<organism evidence="1 2">
    <name type="scientific">Hyalomma asiaticum</name>
    <name type="common">Tick</name>
    <dbReference type="NCBI Taxonomy" id="266040"/>
    <lineage>
        <taxon>Eukaryota</taxon>
        <taxon>Metazoa</taxon>
        <taxon>Ecdysozoa</taxon>
        <taxon>Arthropoda</taxon>
        <taxon>Chelicerata</taxon>
        <taxon>Arachnida</taxon>
        <taxon>Acari</taxon>
        <taxon>Parasitiformes</taxon>
        <taxon>Ixodida</taxon>
        <taxon>Ixodoidea</taxon>
        <taxon>Ixodidae</taxon>
        <taxon>Hyalomminae</taxon>
        <taxon>Hyalomma</taxon>
    </lineage>
</organism>
<dbReference type="Proteomes" id="UP000821845">
    <property type="component" value="Chromosome 5"/>
</dbReference>
<dbReference type="EMBL" id="CM023485">
    <property type="protein sequence ID" value="KAH6931138.1"/>
    <property type="molecule type" value="Genomic_DNA"/>
</dbReference>